<protein>
    <submittedName>
        <fullName evidence="1">Uncharacterized protein</fullName>
    </submittedName>
</protein>
<evidence type="ECO:0000313" key="2">
    <source>
        <dbReference type="Proteomes" id="UP000234333"/>
    </source>
</evidence>
<accession>A0A2H1KH00</accession>
<gene>
    <name evidence="1" type="ORF">BC102111_03301</name>
</gene>
<evidence type="ECO:0000313" key="1">
    <source>
        <dbReference type="EMBL" id="SMX99055.1"/>
    </source>
</evidence>
<sequence length="55" mass="6143">MNFNVAYCTYHVSQPPGENVVKVVDLLSHQHFVAGNDVTTFFPRYETGTLVVNVS</sequence>
<dbReference type="EMBL" id="FXZC01000010">
    <property type="protein sequence ID" value="SMX99055.1"/>
    <property type="molecule type" value="Genomic_DNA"/>
</dbReference>
<dbReference type="Proteomes" id="UP000234333">
    <property type="component" value="Unassembled WGS sequence"/>
</dbReference>
<reference evidence="1 2" key="1">
    <citation type="submission" date="2017-03" db="EMBL/GenBank/DDBJ databases">
        <authorList>
            <person name="Afonso C.L."/>
            <person name="Miller P.J."/>
            <person name="Scott M.A."/>
            <person name="Spackman E."/>
            <person name="Goraichik I."/>
            <person name="Dimitrov K.M."/>
            <person name="Suarez D.L."/>
            <person name="Swayne D.E."/>
        </authorList>
    </citation>
    <scope>NUCLEOTIDE SEQUENCE [LARGE SCALE GENOMIC DNA]</scope>
    <source>
        <strain evidence="1 2">CIP 102111</strain>
    </source>
</reference>
<name>A0A2H1KH00_9MICO</name>
<proteinExistence type="predicted"/>
<dbReference type="AlphaFoldDB" id="A0A2H1KH00"/>
<organism evidence="1 2">
    <name type="scientific">Brevibacterium casei CIP 102111</name>
    <dbReference type="NCBI Taxonomy" id="1255625"/>
    <lineage>
        <taxon>Bacteria</taxon>
        <taxon>Bacillati</taxon>
        <taxon>Actinomycetota</taxon>
        <taxon>Actinomycetes</taxon>
        <taxon>Micrococcales</taxon>
        <taxon>Brevibacteriaceae</taxon>
        <taxon>Brevibacterium</taxon>
    </lineage>
</organism>